<dbReference type="EMBL" id="JACCFK010000002">
    <property type="protein sequence ID" value="NYI92080.1"/>
    <property type="molecule type" value="Genomic_DNA"/>
</dbReference>
<keyword evidence="6" id="KW-0067">ATP-binding</keyword>
<evidence type="ECO:0000256" key="4">
    <source>
        <dbReference type="ARBA" id="ARBA00022741"/>
    </source>
</evidence>
<dbReference type="GO" id="GO:0005886">
    <property type="term" value="C:plasma membrane"/>
    <property type="evidence" value="ECO:0007669"/>
    <property type="project" value="TreeGrafter"/>
</dbReference>
<evidence type="ECO:0000256" key="7">
    <source>
        <dbReference type="ARBA" id="ARBA00023209"/>
    </source>
</evidence>
<dbReference type="InterPro" id="IPR016064">
    <property type="entry name" value="NAD/diacylglycerol_kinase_sf"/>
</dbReference>
<dbReference type="InterPro" id="IPR045540">
    <property type="entry name" value="YegS/DAGK_C"/>
</dbReference>
<feature type="domain" description="DAGKc" evidence="9">
    <location>
        <begin position="1"/>
        <end position="133"/>
    </location>
</feature>
<dbReference type="PANTHER" id="PTHR12358:SF106">
    <property type="entry name" value="LIPID KINASE YEGS"/>
    <property type="match status" value="1"/>
</dbReference>
<dbReference type="Proteomes" id="UP000549616">
    <property type="component" value="Unassembled WGS sequence"/>
</dbReference>
<dbReference type="Gene3D" id="3.40.50.10330">
    <property type="entry name" value="Probable inorganic polyphosphate/atp-NAD kinase, domain 1"/>
    <property type="match status" value="1"/>
</dbReference>
<dbReference type="Pfam" id="PF00781">
    <property type="entry name" value="DAGK_cat"/>
    <property type="match status" value="1"/>
</dbReference>
<proteinExistence type="inferred from homology"/>
<comment type="similarity">
    <text evidence="2">Belongs to the diacylglycerol/lipid kinase family.</text>
</comment>
<dbReference type="Gene3D" id="2.60.200.40">
    <property type="match status" value="1"/>
</dbReference>
<dbReference type="InterPro" id="IPR050187">
    <property type="entry name" value="Lipid_Phosphate_FormReg"/>
</dbReference>
<evidence type="ECO:0000256" key="1">
    <source>
        <dbReference type="ARBA" id="ARBA00001946"/>
    </source>
</evidence>
<evidence type="ECO:0000256" key="5">
    <source>
        <dbReference type="ARBA" id="ARBA00022777"/>
    </source>
</evidence>
<accession>A0A853BAQ3</accession>
<evidence type="ECO:0000256" key="6">
    <source>
        <dbReference type="ARBA" id="ARBA00022840"/>
    </source>
</evidence>
<dbReference type="GO" id="GO:0004143">
    <property type="term" value="F:ATP-dependent diacylglycerol kinase activity"/>
    <property type="evidence" value="ECO:0007669"/>
    <property type="project" value="UniProtKB-EC"/>
</dbReference>
<sequence>MGVRAALAVHPDTGRGAAARIAGTVAARLRAGVDRLYLLGTADPDALPGDPDALPGDLDALVVLGGDGAVHHAVQFCAATSTPLGLIPAGTGNDLARGLGVPLDPLAAADAVVTALRERHHRPVDLGFVNGTWFATVLCTGFDAAVNDRAGRLRWPPGPHRYDVAVLAELAAFRARPVTITTDRERLHTDATLVAIGNTPFYGAGMKICPHADPADGLFDVTLVGRATRADLLRLLPGLRHGRHLTHPAVRTLRAREVRIEASGWPLCADGEMLHSRAVTARCVPAALTVLG</sequence>
<dbReference type="GO" id="GO:0005524">
    <property type="term" value="F:ATP binding"/>
    <property type="evidence" value="ECO:0007669"/>
    <property type="project" value="UniProtKB-KW"/>
</dbReference>
<dbReference type="AlphaFoldDB" id="A0A853BAQ3"/>
<name>A0A853BAQ3_9PSEU</name>
<keyword evidence="7" id="KW-0444">Lipid biosynthesis</keyword>
<organism evidence="10 11">
    <name type="scientific">Amycolatopsis endophytica</name>
    <dbReference type="NCBI Taxonomy" id="860233"/>
    <lineage>
        <taxon>Bacteria</taxon>
        <taxon>Bacillati</taxon>
        <taxon>Actinomycetota</taxon>
        <taxon>Actinomycetes</taxon>
        <taxon>Pseudonocardiales</taxon>
        <taxon>Pseudonocardiaceae</taxon>
        <taxon>Amycolatopsis</taxon>
    </lineage>
</organism>
<dbReference type="InterPro" id="IPR017438">
    <property type="entry name" value="ATP-NAD_kinase_N"/>
</dbReference>
<dbReference type="InterPro" id="IPR001206">
    <property type="entry name" value="Diacylglycerol_kinase_cat_dom"/>
</dbReference>
<keyword evidence="7" id="KW-0594">Phospholipid biosynthesis</keyword>
<keyword evidence="3 10" id="KW-0808">Transferase</keyword>
<dbReference type="Pfam" id="PF19279">
    <property type="entry name" value="YegS_C"/>
    <property type="match status" value="1"/>
</dbReference>
<keyword evidence="4" id="KW-0547">Nucleotide-binding</keyword>
<dbReference type="PANTHER" id="PTHR12358">
    <property type="entry name" value="SPHINGOSINE KINASE"/>
    <property type="match status" value="1"/>
</dbReference>
<keyword evidence="11" id="KW-1185">Reference proteome</keyword>
<protein>
    <submittedName>
        <fullName evidence="10">Diacylglycerol kinase (ATP)</fullName>
        <ecNumber evidence="10">2.7.1.107</ecNumber>
    </submittedName>
</protein>
<evidence type="ECO:0000313" key="11">
    <source>
        <dbReference type="Proteomes" id="UP000549616"/>
    </source>
</evidence>
<dbReference type="PROSITE" id="PS50146">
    <property type="entry name" value="DAGK"/>
    <property type="match status" value="1"/>
</dbReference>
<comment type="caution">
    <text evidence="10">The sequence shown here is derived from an EMBL/GenBank/DDBJ whole genome shotgun (WGS) entry which is preliminary data.</text>
</comment>
<dbReference type="SUPFAM" id="SSF111331">
    <property type="entry name" value="NAD kinase/diacylglycerol kinase-like"/>
    <property type="match status" value="1"/>
</dbReference>
<keyword evidence="7" id="KW-0443">Lipid metabolism</keyword>
<gene>
    <name evidence="10" type="ORF">HNR02_005455</name>
</gene>
<evidence type="ECO:0000256" key="8">
    <source>
        <dbReference type="ARBA" id="ARBA00023264"/>
    </source>
</evidence>
<evidence type="ECO:0000313" key="10">
    <source>
        <dbReference type="EMBL" id="NYI92080.1"/>
    </source>
</evidence>
<evidence type="ECO:0000256" key="2">
    <source>
        <dbReference type="ARBA" id="ARBA00005983"/>
    </source>
</evidence>
<keyword evidence="8" id="KW-1208">Phospholipid metabolism</keyword>
<dbReference type="GO" id="GO:0008654">
    <property type="term" value="P:phospholipid biosynthetic process"/>
    <property type="evidence" value="ECO:0007669"/>
    <property type="project" value="UniProtKB-KW"/>
</dbReference>
<evidence type="ECO:0000259" key="9">
    <source>
        <dbReference type="PROSITE" id="PS50146"/>
    </source>
</evidence>
<comment type="cofactor">
    <cofactor evidence="1">
        <name>Mg(2+)</name>
        <dbReference type="ChEBI" id="CHEBI:18420"/>
    </cofactor>
</comment>
<dbReference type="EC" id="2.7.1.107" evidence="10"/>
<dbReference type="RefSeq" id="WP_179776362.1">
    <property type="nucleotide sequence ID" value="NZ_JACCFK010000002.1"/>
</dbReference>
<keyword evidence="5 10" id="KW-0418">Kinase</keyword>
<reference evidence="10 11" key="1">
    <citation type="submission" date="2020-07" db="EMBL/GenBank/DDBJ databases">
        <title>Sequencing the genomes of 1000 actinobacteria strains.</title>
        <authorList>
            <person name="Klenk H.-P."/>
        </authorList>
    </citation>
    <scope>NUCLEOTIDE SEQUENCE [LARGE SCALE GENOMIC DNA]</scope>
    <source>
        <strain evidence="10 11">DSM 104006</strain>
    </source>
</reference>
<evidence type="ECO:0000256" key="3">
    <source>
        <dbReference type="ARBA" id="ARBA00022679"/>
    </source>
</evidence>